<keyword evidence="12" id="KW-1185">Reference proteome</keyword>
<comment type="caution">
    <text evidence="11">The sequence shown here is derived from an EMBL/GenBank/DDBJ whole genome shotgun (WGS) entry which is preliminary data.</text>
</comment>
<organism evidence="11 12">
    <name type="scientific">Cirrhinus molitorella</name>
    <name type="common">mud carp</name>
    <dbReference type="NCBI Taxonomy" id="172907"/>
    <lineage>
        <taxon>Eukaryota</taxon>
        <taxon>Metazoa</taxon>
        <taxon>Chordata</taxon>
        <taxon>Craniata</taxon>
        <taxon>Vertebrata</taxon>
        <taxon>Euteleostomi</taxon>
        <taxon>Actinopterygii</taxon>
        <taxon>Neopterygii</taxon>
        <taxon>Teleostei</taxon>
        <taxon>Ostariophysi</taxon>
        <taxon>Cypriniformes</taxon>
        <taxon>Cyprinidae</taxon>
        <taxon>Labeoninae</taxon>
        <taxon>Labeonini</taxon>
        <taxon>Cirrhinus</taxon>
    </lineage>
</organism>
<feature type="region of interest" description="Disordered" evidence="9">
    <location>
        <begin position="246"/>
        <end position="286"/>
    </location>
</feature>
<evidence type="ECO:0000256" key="2">
    <source>
        <dbReference type="ARBA" id="ARBA00023034"/>
    </source>
</evidence>
<evidence type="ECO:0000313" key="11">
    <source>
        <dbReference type="EMBL" id="KAK2871290.1"/>
    </source>
</evidence>
<comment type="subcellular location">
    <subcellularLocation>
        <location evidence="7">Golgi apparatus membrane</location>
        <topology evidence="7">Lipid-anchor</topology>
    </subcellularLocation>
</comment>
<evidence type="ECO:0000256" key="7">
    <source>
        <dbReference type="ARBA" id="ARBA00037794"/>
    </source>
</evidence>
<dbReference type="GO" id="GO:0006612">
    <property type="term" value="P:protein targeting to membrane"/>
    <property type="evidence" value="ECO:0007669"/>
    <property type="project" value="TreeGrafter"/>
</dbReference>
<feature type="region of interest" description="Disordered" evidence="9">
    <location>
        <begin position="165"/>
        <end position="214"/>
    </location>
</feature>
<feature type="domain" description="Golgin subfamily A member 7/ERF4" evidence="10">
    <location>
        <begin position="19"/>
        <end position="131"/>
    </location>
</feature>
<dbReference type="PANTHER" id="PTHR13254:SF1">
    <property type="entry name" value="GOLGIN SUBFAMILY A MEMBER 7"/>
    <property type="match status" value="1"/>
</dbReference>
<dbReference type="GO" id="GO:0002178">
    <property type="term" value="C:palmitoyltransferase complex"/>
    <property type="evidence" value="ECO:0007669"/>
    <property type="project" value="TreeGrafter"/>
</dbReference>
<proteinExistence type="inferred from homology"/>
<keyword evidence="2" id="KW-0333">Golgi apparatus</keyword>
<evidence type="ECO:0000256" key="8">
    <source>
        <dbReference type="ARBA" id="ARBA00040740"/>
    </source>
</evidence>
<evidence type="ECO:0000256" key="6">
    <source>
        <dbReference type="ARBA" id="ARBA00037666"/>
    </source>
</evidence>
<dbReference type="PANTHER" id="PTHR13254">
    <property type="entry name" value="GOLGI AUTOANTIGEN, GOLGIN SUBFAMILY A, 7"/>
    <property type="match status" value="1"/>
</dbReference>
<dbReference type="GO" id="GO:0000139">
    <property type="term" value="C:Golgi membrane"/>
    <property type="evidence" value="ECO:0007669"/>
    <property type="project" value="UniProtKB-SubCell"/>
</dbReference>
<gene>
    <name evidence="11" type="ORF">Q8A67_023817</name>
</gene>
<evidence type="ECO:0000256" key="3">
    <source>
        <dbReference type="ARBA" id="ARBA00023136"/>
    </source>
</evidence>
<comment type="function">
    <text evidence="6">May be involved in protein transport from Golgi to cell surface. The ZDHHC9-GOLGA7 complex is a palmitoyltransferase specific for HRAS and NRAS.</text>
</comment>
<evidence type="ECO:0000259" key="10">
    <source>
        <dbReference type="Pfam" id="PF10256"/>
    </source>
</evidence>
<protein>
    <recommendedName>
        <fullName evidence="8">Golgin subfamily A member 7</fullName>
    </recommendedName>
</protein>
<evidence type="ECO:0000256" key="1">
    <source>
        <dbReference type="ARBA" id="ARBA00007732"/>
    </source>
</evidence>
<evidence type="ECO:0000313" key="12">
    <source>
        <dbReference type="Proteomes" id="UP001187343"/>
    </source>
</evidence>
<name>A0AA88P6G7_9TELE</name>
<dbReference type="Pfam" id="PF10256">
    <property type="entry name" value="Erf4"/>
    <property type="match status" value="1"/>
</dbReference>
<dbReference type="GO" id="GO:0005795">
    <property type="term" value="C:Golgi stack"/>
    <property type="evidence" value="ECO:0007669"/>
    <property type="project" value="TreeGrafter"/>
</dbReference>
<dbReference type="AlphaFoldDB" id="A0AA88P6G7"/>
<feature type="compositionally biased region" description="Acidic residues" evidence="9">
    <location>
        <begin position="276"/>
        <end position="286"/>
    </location>
</feature>
<dbReference type="InterPro" id="IPR019383">
    <property type="entry name" value="Golgin_A_7/ERF4"/>
</dbReference>
<evidence type="ECO:0000256" key="5">
    <source>
        <dbReference type="ARBA" id="ARBA00023288"/>
    </source>
</evidence>
<sequence>MAETHSLQDLRQAAVASKVFVQRDYTSGTICKFQTKFPAELESRIDKQQFEETIQTLNNLYAEAEKLGGRSYLEGCLACLTAYTIFLCMETHYEKVLKKITKYIQEQNEKIYAPLGLLLTDPIERGLRVVEITIFEDRTNGGRISTASKYLRTLCFTSRSLLQAPPASDQTAHASMQPAPSPEEVNLPGTPLQVDPPKPLAVPPRPTPAPDESFSLRCSQVSPLKPLVVPPSPSLGPDEVVVLQRSSTQVSPPNLVKPQVSTSSLFEPPPQLMLTDIEDEENEYVK</sequence>
<dbReference type="EMBL" id="JAUYZG010000023">
    <property type="protein sequence ID" value="KAK2871290.1"/>
    <property type="molecule type" value="Genomic_DNA"/>
</dbReference>
<comment type="similarity">
    <text evidence="1">Belongs to the ERF4 family.</text>
</comment>
<dbReference type="InterPro" id="IPR051371">
    <property type="entry name" value="Ras_palmitoyltransferase"/>
</dbReference>
<keyword evidence="4" id="KW-0564">Palmitate</keyword>
<keyword evidence="3" id="KW-0472">Membrane</keyword>
<keyword evidence="5" id="KW-0449">Lipoprotein</keyword>
<accession>A0AA88P6G7</accession>
<evidence type="ECO:0000256" key="9">
    <source>
        <dbReference type="SAM" id="MobiDB-lite"/>
    </source>
</evidence>
<feature type="compositionally biased region" description="Pro residues" evidence="9">
    <location>
        <begin position="194"/>
        <end position="209"/>
    </location>
</feature>
<reference evidence="11" key="1">
    <citation type="submission" date="2023-08" db="EMBL/GenBank/DDBJ databases">
        <title>Chromosome-level Genome Assembly of mud carp (Cirrhinus molitorella).</title>
        <authorList>
            <person name="Liu H."/>
        </authorList>
    </citation>
    <scope>NUCLEOTIDE SEQUENCE</scope>
    <source>
        <strain evidence="11">Prfri</strain>
        <tissue evidence="11">Muscle</tissue>
    </source>
</reference>
<dbReference type="GO" id="GO:0043001">
    <property type="term" value="P:Golgi to plasma membrane protein transport"/>
    <property type="evidence" value="ECO:0007669"/>
    <property type="project" value="TreeGrafter"/>
</dbReference>
<evidence type="ECO:0000256" key="4">
    <source>
        <dbReference type="ARBA" id="ARBA00023139"/>
    </source>
</evidence>
<dbReference type="Proteomes" id="UP001187343">
    <property type="component" value="Unassembled WGS sequence"/>
</dbReference>